<dbReference type="GeneID" id="301459118"/>
<evidence type="ECO:0000256" key="1">
    <source>
        <dbReference type="SAM" id="MobiDB-lite"/>
    </source>
</evidence>
<dbReference type="RefSeq" id="WP_310891937.1">
    <property type="nucleotide sequence ID" value="NZ_BAAAGR010000003.1"/>
</dbReference>
<comment type="caution">
    <text evidence="3">The sequence shown here is derived from an EMBL/GenBank/DDBJ whole genome shotgun (WGS) entry which is preliminary data.</text>
</comment>
<sequence length="141" mass="15155">MNRTQKITLAASAFVVAGLVALALPAVTSVTVPEEPNVVDMLPVTGSQPEAAADPADPADLPETEQPLTELPAWAQTGTLWLVYPDDLRCQGTEGCPNDYRAAFGEPGETLPPGVEYYDPARHDYNRETNTGMVFPVVEEQ</sequence>
<evidence type="ECO:0008006" key="5">
    <source>
        <dbReference type="Google" id="ProtNLM"/>
    </source>
</evidence>
<feature type="signal peptide" evidence="2">
    <location>
        <begin position="1"/>
        <end position="23"/>
    </location>
</feature>
<dbReference type="AlphaFoldDB" id="A0AAJ2HFB3"/>
<name>A0AAJ2HFB3_9MICO</name>
<evidence type="ECO:0000313" key="4">
    <source>
        <dbReference type="Proteomes" id="UP001183582"/>
    </source>
</evidence>
<feature type="chain" id="PRO_5042501693" description="Secreted protein" evidence="2">
    <location>
        <begin position="24"/>
        <end position="141"/>
    </location>
</feature>
<evidence type="ECO:0000313" key="3">
    <source>
        <dbReference type="EMBL" id="MDS0246467.1"/>
    </source>
</evidence>
<reference evidence="3 4" key="1">
    <citation type="submission" date="2021-06" db="EMBL/GenBank/DDBJ databases">
        <title>Genome-based taxonomic framework of Microbacterium strains isolated from marine environment, the description of four new species and reclassification of four preexisting species.</title>
        <authorList>
            <person name="Lee S.D."/>
            <person name="Kim S.-M."/>
            <person name="Byeon Y.-S."/>
            <person name="Yang H.L."/>
            <person name="Kim I.S."/>
        </authorList>
    </citation>
    <scope>NUCLEOTIDE SEQUENCE [LARGE SCALE GENOMIC DNA]</scope>
    <source>
        <strain evidence="3 4">KACC 20514</strain>
    </source>
</reference>
<organism evidence="3 4">
    <name type="scientific">Microbacterium aurantiacum</name>
    <dbReference type="NCBI Taxonomy" id="162393"/>
    <lineage>
        <taxon>Bacteria</taxon>
        <taxon>Bacillati</taxon>
        <taxon>Actinomycetota</taxon>
        <taxon>Actinomycetes</taxon>
        <taxon>Micrococcales</taxon>
        <taxon>Microbacteriaceae</taxon>
        <taxon>Microbacterium</taxon>
    </lineage>
</organism>
<feature type="compositionally biased region" description="Low complexity" evidence="1">
    <location>
        <begin position="49"/>
        <end position="59"/>
    </location>
</feature>
<feature type="region of interest" description="Disordered" evidence="1">
    <location>
        <begin position="41"/>
        <end position="64"/>
    </location>
</feature>
<keyword evidence="2" id="KW-0732">Signal</keyword>
<dbReference type="EMBL" id="JAHWXH010000003">
    <property type="protein sequence ID" value="MDS0246467.1"/>
    <property type="molecule type" value="Genomic_DNA"/>
</dbReference>
<dbReference type="Proteomes" id="UP001183582">
    <property type="component" value="Unassembled WGS sequence"/>
</dbReference>
<protein>
    <recommendedName>
        <fullName evidence="5">Secreted protein</fullName>
    </recommendedName>
</protein>
<gene>
    <name evidence="3" type="ORF">KZC50_12755</name>
</gene>
<accession>A0AAJ2HFB3</accession>
<evidence type="ECO:0000256" key="2">
    <source>
        <dbReference type="SAM" id="SignalP"/>
    </source>
</evidence>
<proteinExistence type="predicted"/>